<keyword evidence="3" id="KW-1185">Reference proteome</keyword>
<reference evidence="2 3" key="1">
    <citation type="journal article" name="Sci. Rep.">
        <title>Genome-scale phylogenetic analyses confirm Olpidium as the closest living zoosporic fungus to the non-flagellated, terrestrial fungi.</title>
        <authorList>
            <person name="Chang Y."/>
            <person name="Rochon D."/>
            <person name="Sekimoto S."/>
            <person name="Wang Y."/>
            <person name="Chovatia M."/>
            <person name="Sandor L."/>
            <person name="Salamov A."/>
            <person name="Grigoriev I.V."/>
            <person name="Stajich J.E."/>
            <person name="Spatafora J.W."/>
        </authorList>
    </citation>
    <scope>NUCLEOTIDE SEQUENCE [LARGE SCALE GENOMIC DNA]</scope>
    <source>
        <strain evidence="2">S191</strain>
    </source>
</reference>
<comment type="caution">
    <text evidence="2">The sequence shown here is derived from an EMBL/GenBank/DDBJ whole genome shotgun (WGS) entry which is preliminary data.</text>
</comment>
<protein>
    <submittedName>
        <fullName evidence="2">Uncharacterized protein</fullName>
    </submittedName>
</protein>
<proteinExistence type="predicted"/>
<gene>
    <name evidence="2" type="ORF">BJ554DRAFT_5104</name>
</gene>
<sequence>MASQSVLPAGVGGSTAGTMFERPPVLKSETAVFRCRKPGWTTLQGDQTSRWPIHSFRIFDADHEIFSASTVPDFGPWAASHR</sequence>
<evidence type="ECO:0000313" key="3">
    <source>
        <dbReference type="Proteomes" id="UP000673691"/>
    </source>
</evidence>
<organism evidence="2 3">
    <name type="scientific">Olpidium bornovanus</name>
    <dbReference type="NCBI Taxonomy" id="278681"/>
    <lineage>
        <taxon>Eukaryota</taxon>
        <taxon>Fungi</taxon>
        <taxon>Fungi incertae sedis</taxon>
        <taxon>Olpidiomycota</taxon>
        <taxon>Olpidiomycotina</taxon>
        <taxon>Olpidiomycetes</taxon>
        <taxon>Olpidiales</taxon>
        <taxon>Olpidiaceae</taxon>
        <taxon>Olpidium</taxon>
    </lineage>
</organism>
<name>A0A8H7ZJ50_9FUNG</name>
<feature type="non-terminal residue" evidence="2">
    <location>
        <position position="82"/>
    </location>
</feature>
<evidence type="ECO:0000313" key="2">
    <source>
        <dbReference type="EMBL" id="KAG5455473.1"/>
    </source>
</evidence>
<dbReference type="AlphaFoldDB" id="A0A8H7ZJ50"/>
<feature type="region of interest" description="Disordered" evidence="1">
    <location>
        <begin position="1"/>
        <end position="21"/>
    </location>
</feature>
<accession>A0A8H7ZJ50</accession>
<evidence type="ECO:0000256" key="1">
    <source>
        <dbReference type="SAM" id="MobiDB-lite"/>
    </source>
</evidence>
<dbReference type="Proteomes" id="UP000673691">
    <property type="component" value="Unassembled WGS sequence"/>
</dbReference>
<dbReference type="EMBL" id="JAEFCI010013325">
    <property type="protein sequence ID" value="KAG5455473.1"/>
    <property type="molecule type" value="Genomic_DNA"/>
</dbReference>